<name>A0ABV9HYI7_9FLAO</name>
<keyword evidence="1" id="KW-0812">Transmembrane</keyword>
<evidence type="ECO:0000313" key="3">
    <source>
        <dbReference type="EMBL" id="MFC4634324.1"/>
    </source>
</evidence>
<comment type="caution">
    <text evidence="3">The sequence shown here is derived from an EMBL/GenBank/DDBJ whole genome shotgun (WGS) entry which is preliminary data.</text>
</comment>
<evidence type="ECO:0000313" key="4">
    <source>
        <dbReference type="Proteomes" id="UP001596043"/>
    </source>
</evidence>
<dbReference type="RefSeq" id="WP_379978547.1">
    <property type="nucleotide sequence ID" value="NZ_JBHSFV010000005.1"/>
</dbReference>
<keyword evidence="4" id="KW-1185">Reference proteome</keyword>
<keyword evidence="3" id="KW-0378">Hydrolase</keyword>
<dbReference type="Pfam" id="PF02517">
    <property type="entry name" value="Rce1-like"/>
    <property type="match status" value="1"/>
</dbReference>
<dbReference type="EMBL" id="JBHSFV010000005">
    <property type="protein sequence ID" value="MFC4634324.1"/>
    <property type="molecule type" value="Genomic_DNA"/>
</dbReference>
<dbReference type="Proteomes" id="UP001596043">
    <property type="component" value="Unassembled WGS sequence"/>
</dbReference>
<evidence type="ECO:0000256" key="1">
    <source>
        <dbReference type="SAM" id="Phobius"/>
    </source>
</evidence>
<feature type="transmembrane region" description="Helical" evidence="1">
    <location>
        <begin position="16"/>
        <end position="37"/>
    </location>
</feature>
<keyword evidence="1" id="KW-0472">Membrane</keyword>
<evidence type="ECO:0000259" key="2">
    <source>
        <dbReference type="Pfam" id="PF02517"/>
    </source>
</evidence>
<dbReference type="PANTHER" id="PTHR39430">
    <property type="entry name" value="MEMBRANE-ASSOCIATED PROTEASE-RELATED"/>
    <property type="match status" value="1"/>
</dbReference>
<dbReference type="InterPro" id="IPR003675">
    <property type="entry name" value="Rce1/LyrA-like_dom"/>
</dbReference>
<feature type="transmembrane region" description="Helical" evidence="1">
    <location>
        <begin position="100"/>
        <end position="121"/>
    </location>
</feature>
<dbReference type="EC" id="3.4.-.-" evidence="3"/>
<reference evidence="4" key="1">
    <citation type="journal article" date="2019" name="Int. J. Syst. Evol. Microbiol.">
        <title>The Global Catalogue of Microorganisms (GCM) 10K type strain sequencing project: providing services to taxonomists for standard genome sequencing and annotation.</title>
        <authorList>
            <consortium name="The Broad Institute Genomics Platform"/>
            <consortium name="The Broad Institute Genome Sequencing Center for Infectious Disease"/>
            <person name="Wu L."/>
            <person name="Ma J."/>
        </authorList>
    </citation>
    <scope>NUCLEOTIDE SEQUENCE [LARGE SCALE GENOMIC DNA]</scope>
    <source>
        <strain evidence="4">YJ-61-S</strain>
    </source>
</reference>
<feature type="transmembrane region" description="Helical" evidence="1">
    <location>
        <begin position="133"/>
        <end position="152"/>
    </location>
</feature>
<feature type="transmembrane region" description="Helical" evidence="1">
    <location>
        <begin position="196"/>
        <end position="216"/>
    </location>
</feature>
<keyword evidence="1" id="KW-1133">Transmembrane helix</keyword>
<feature type="transmembrane region" description="Helical" evidence="1">
    <location>
        <begin position="261"/>
        <end position="280"/>
    </location>
</feature>
<feature type="transmembrane region" description="Helical" evidence="1">
    <location>
        <begin position="57"/>
        <end position="80"/>
    </location>
</feature>
<gene>
    <name evidence="3" type="ORF">ACFO3O_10430</name>
</gene>
<sequence>MFIEQAYKGENETWKFVLTTIITMGIFIVNLLVFIFVDIDPQASMDAMLEMFPNKNVFLAVNLGIFIPLLLVLFLLVWALHQRSIITLTTARPKIDFKRILFSFLMVAIYTIGSFAIAYYFSPEDYVIQFDPTNFTILVMVGLILFPFQIGLEEWLFRGYLMQQVGIIVRNRWFPLLITSVLFGVFHSANPEVAEMGPIIMIFYIGTGLLLGIMTLMDDGLELALGFHFGNNFLAATLVTAEYSALQTDAAFKTVTSPGAGLEIIIPVLVVYPIFLLILAKKYKWTHWKEKLTGDILPKEVIEEGVL</sequence>
<dbReference type="PANTHER" id="PTHR39430:SF1">
    <property type="entry name" value="PROTEASE"/>
    <property type="match status" value="1"/>
</dbReference>
<dbReference type="GO" id="GO:0016787">
    <property type="term" value="F:hydrolase activity"/>
    <property type="evidence" value="ECO:0007669"/>
    <property type="project" value="UniProtKB-KW"/>
</dbReference>
<organism evidence="3 4">
    <name type="scientific">Dokdonia ponticola</name>
    <dbReference type="NCBI Taxonomy" id="2041041"/>
    <lineage>
        <taxon>Bacteria</taxon>
        <taxon>Pseudomonadati</taxon>
        <taxon>Bacteroidota</taxon>
        <taxon>Flavobacteriia</taxon>
        <taxon>Flavobacteriales</taxon>
        <taxon>Flavobacteriaceae</taxon>
        <taxon>Dokdonia</taxon>
    </lineage>
</organism>
<accession>A0ABV9HYI7</accession>
<feature type="domain" description="CAAX prenyl protease 2/Lysostaphin resistance protein A-like" evidence="2">
    <location>
        <begin position="139"/>
        <end position="234"/>
    </location>
</feature>
<proteinExistence type="predicted"/>
<feature type="transmembrane region" description="Helical" evidence="1">
    <location>
        <begin position="173"/>
        <end position="190"/>
    </location>
</feature>
<protein>
    <submittedName>
        <fullName evidence="3">CPBP family intramembrane glutamic endopeptidase</fullName>
        <ecNumber evidence="3">3.4.-.-</ecNumber>
    </submittedName>
</protein>
<feature type="transmembrane region" description="Helical" evidence="1">
    <location>
        <begin position="223"/>
        <end position="241"/>
    </location>
</feature>